<keyword evidence="4" id="KW-0479">Metal-binding</keyword>
<reference evidence="11 12" key="1">
    <citation type="submission" date="2019-07" db="EMBL/GenBank/DDBJ databases">
        <title>Whole genome shotgun sequence of Pseudonocardia asaccharolytica NBRC 16224.</title>
        <authorList>
            <person name="Hosoyama A."/>
            <person name="Uohara A."/>
            <person name="Ohji S."/>
            <person name="Ichikawa N."/>
        </authorList>
    </citation>
    <scope>NUCLEOTIDE SEQUENCE [LARGE SCALE GENOMIC DNA]</scope>
    <source>
        <strain evidence="11 12">NBRC 16224</strain>
    </source>
</reference>
<evidence type="ECO:0000313" key="12">
    <source>
        <dbReference type="Proteomes" id="UP000321328"/>
    </source>
</evidence>
<evidence type="ECO:0000256" key="4">
    <source>
        <dbReference type="ARBA" id="ARBA00022723"/>
    </source>
</evidence>
<evidence type="ECO:0000313" key="11">
    <source>
        <dbReference type="EMBL" id="GEL16781.1"/>
    </source>
</evidence>
<dbReference type="PANTHER" id="PTHR10134">
    <property type="entry name" value="CYTOCHROME B-C1 COMPLEX SUBUNIT RIESKE, MITOCHONDRIAL"/>
    <property type="match status" value="1"/>
</dbReference>
<proteinExistence type="predicted"/>
<dbReference type="InterPro" id="IPR014349">
    <property type="entry name" value="Rieske_Fe-S_prot"/>
</dbReference>
<evidence type="ECO:0000256" key="5">
    <source>
        <dbReference type="ARBA" id="ARBA00023004"/>
    </source>
</evidence>
<dbReference type="Gene3D" id="2.102.10.10">
    <property type="entry name" value="Rieske [2Fe-2S] iron-sulphur domain"/>
    <property type="match status" value="1"/>
</dbReference>
<organism evidence="11 12">
    <name type="scientific">Pseudonocardia asaccharolytica DSM 44247 = NBRC 16224</name>
    <dbReference type="NCBI Taxonomy" id="1123024"/>
    <lineage>
        <taxon>Bacteria</taxon>
        <taxon>Bacillati</taxon>
        <taxon>Actinomycetota</taxon>
        <taxon>Actinomycetes</taxon>
        <taxon>Pseudonocardiales</taxon>
        <taxon>Pseudonocardiaceae</taxon>
        <taxon>Pseudonocardia</taxon>
    </lineage>
</organism>
<name>A0A511CW60_9PSEU</name>
<dbReference type="GO" id="GO:0016020">
    <property type="term" value="C:membrane"/>
    <property type="evidence" value="ECO:0007669"/>
    <property type="project" value="InterPro"/>
</dbReference>
<dbReference type="InterPro" id="IPR036922">
    <property type="entry name" value="Rieske_2Fe-2S_sf"/>
</dbReference>
<evidence type="ECO:0000256" key="2">
    <source>
        <dbReference type="ARBA" id="ARBA00015816"/>
    </source>
</evidence>
<comment type="function">
    <text evidence="1">Iron-sulfur subunit of the cytochrome bc1 complex, an essential component of the respiratory electron transport chain required for ATP synthesis. The bc1 complex catalyzes the oxidation of menaquinol and the reduction of cytochrome c in the respiratory chain. The bc1 complex operates through a Q-cycle mechanism that couples electron transfer to generation of the proton gradient that drives ATP synthesis.</text>
</comment>
<dbReference type="STRING" id="1123024.GCA_000423625_02194"/>
<dbReference type="Proteomes" id="UP000321328">
    <property type="component" value="Unassembled WGS sequence"/>
</dbReference>
<keyword evidence="3" id="KW-0001">2Fe-2S</keyword>
<dbReference type="FunFam" id="2.102.10.10:FF:000016">
    <property type="entry name" value="Nitrite reductase/ring-hydroxylating ferredoxin subunit"/>
    <property type="match status" value="1"/>
</dbReference>
<dbReference type="SUPFAM" id="SSF50022">
    <property type="entry name" value="ISP domain"/>
    <property type="match status" value="1"/>
</dbReference>
<evidence type="ECO:0000256" key="8">
    <source>
        <dbReference type="ARBA" id="ARBA00029586"/>
    </source>
</evidence>
<gene>
    <name evidence="11" type="ORF">PA7_06180</name>
</gene>
<dbReference type="EMBL" id="BJVI01000004">
    <property type="protein sequence ID" value="GEL16781.1"/>
    <property type="molecule type" value="Genomic_DNA"/>
</dbReference>
<dbReference type="InterPro" id="IPR017941">
    <property type="entry name" value="Rieske_2Fe-2S"/>
</dbReference>
<comment type="caution">
    <text evidence="11">The sequence shown here is derived from an EMBL/GenBank/DDBJ whole genome shotgun (WGS) entry which is preliminary data.</text>
</comment>
<dbReference type="GO" id="GO:0046872">
    <property type="term" value="F:metal ion binding"/>
    <property type="evidence" value="ECO:0007669"/>
    <property type="project" value="UniProtKB-KW"/>
</dbReference>
<evidence type="ECO:0000256" key="7">
    <source>
        <dbReference type="ARBA" id="ARBA00023157"/>
    </source>
</evidence>
<dbReference type="CDD" id="cd03467">
    <property type="entry name" value="Rieske"/>
    <property type="match status" value="1"/>
</dbReference>
<dbReference type="GO" id="GO:0051537">
    <property type="term" value="F:2 iron, 2 sulfur cluster binding"/>
    <property type="evidence" value="ECO:0007669"/>
    <property type="project" value="UniProtKB-KW"/>
</dbReference>
<dbReference type="InterPro" id="IPR005805">
    <property type="entry name" value="Rieske_Fe-S_prot_C"/>
</dbReference>
<dbReference type="RefSeq" id="WP_028930053.1">
    <property type="nucleotide sequence ID" value="NZ_AUII01000008.1"/>
</dbReference>
<dbReference type="GO" id="GO:0016705">
    <property type="term" value="F:oxidoreductase activity, acting on paired donors, with incorporation or reduction of molecular oxygen"/>
    <property type="evidence" value="ECO:0007669"/>
    <property type="project" value="UniProtKB-ARBA"/>
</dbReference>
<feature type="domain" description="Rieske" evidence="10">
    <location>
        <begin position="47"/>
        <end position="139"/>
    </location>
</feature>
<dbReference type="Pfam" id="PF00355">
    <property type="entry name" value="Rieske"/>
    <property type="match status" value="1"/>
</dbReference>
<dbReference type="GO" id="GO:0004497">
    <property type="term" value="F:monooxygenase activity"/>
    <property type="evidence" value="ECO:0007669"/>
    <property type="project" value="UniProtKB-ARBA"/>
</dbReference>
<evidence type="ECO:0000259" key="10">
    <source>
        <dbReference type="PROSITE" id="PS51296"/>
    </source>
</evidence>
<keyword evidence="6" id="KW-0411">Iron-sulfur</keyword>
<dbReference type="AlphaFoldDB" id="A0A511CW60"/>
<dbReference type="PROSITE" id="PS51257">
    <property type="entry name" value="PROKAR_LIPOPROTEIN"/>
    <property type="match status" value="1"/>
</dbReference>
<keyword evidence="5" id="KW-0408">Iron</keyword>
<comment type="cofactor">
    <cofactor evidence="9">
        <name>[2Fe-2S] cluster</name>
        <dbReference type="ChEBI" id="CHEBI:190135"/>
    </cofactor>
</comment>
<keyword evidence="7" id="KW-1015">Disulfide bond</keyword>
<evidence type="ECO:0000256" key="6">
    <source>
        <dbReference type="ARBA" id="ARBA00023014"/>
    </source>
</evidence>
<evidence type="ECO:0000256" key="3">
    <source>
        <dbReference type="ARBA" id="ARBA00022714"/>
    </source>
</evidence>
<dbReference type="PROSITE" id="PS51296">
    <property type="entry name" value="RIESKE"/>
    <property type="match status" value="1"/>
</dbReference>
<evidence type="ECO:0000256" key="9">
    <source>
        <dbReference type="ARBA" id="ARBA00034078"/>
    </source>
</evidence>
<accession>A0A511CW60</accession>
<evidence type="ECO:0000256" key="1">
    <source>
        <dbReference type="ARBA" id="ARBA00002494"/>
    </source>
</evidence>
<dbReference type="PRINTS" id="PR00162">
    <property type="entry name" value="RIESKE"/>
</dbReference>
<protein>
    <recommendedName>
        <fullName evidence="2">Cytochrome bc1 complex Rieske iron-sulfur subunit</fullName>
    </recommendedName>
    <alternativeName>
        <fullName evidence="8">Cytochrome bc1 reductase complex subunit QcrA</fullName>
    </alternativeName>
</protein>
<keyword evidence="12" id="KW-1185">Reference proteome</keyword>
<sequence>MRAPDGGRLDRRTVVKLGIAAGCGSLVGCVTYGQGQQTPPAQPAAGQTLVAAADVPVGGGVILADRGIVVTQPAAGEFRAFSSTCTHQGCTVAKVGGGTIDCPCHGSRFDVASGAPVAGPAPRPLPQQAITVEGGSIRVA</sequence>